<feature type="domain" description="4'-phosphopantetheinyl transferase N-terminal" evidence="4">
    <location>
        <begin position="47"/>
        <end position="126"/>
    </location>
</feature>
<evidence type="ECO:0000313" key="6">
    <source>
        <dbReference type="Proteomes" id="UP001548590"/>
    </source>
</evidence>
<dbReference type="InterPro" id="IPR037143">
    <property type="entry name" value="4-PPantetheinyl_Trfase_dom_sf"/>
</dbReference>
<keyword evidence="6" id="KW-1185">Reference proteome</keyword>
<dbReference type="SUPFAM" id="SSF56214">
    <property type="entry name" value="4'-phosphopantetheinyl transferase"/>
    <property type="match status" value="2"/>
</dbReference>
<dbReference type="InterPro" id="IPR050559">
    <property type="entry name" value="P-Pant_transferase_sf"/>
</dbReference>
<dbReference type="EMBL" id="JBEWLZ010000012">
    <property type="protein sequence ID" value="MET1491461.1"/>
    <property type="molecule type" value="Genomic_DNA"/>
</dbReference>
<comment type="caution">
    <text evidence="5">The sequence shown here is derived from an EMBL/GenBank/DDBJ whole genome shotgun (WGS) entry which is preliminary data.</text>
</comment>
<organism evidence="5 6">
    <name type="scientific">Uliginosibacterium paludis</name>
    <dbReference type="NCBI Taxonomy" id="1615952"/>
    <lineage>
        <taxon>Bacteria</taxon>
        <taxon>Pseudomonadati</taxon>
        <taxon>Pseudomonadota</taxon>
        <taxon>Betaproteobacteria</taxon>
        <taxon>Rhodocyclales</taxon>
        <taxon>Zoogloeaceae</taxon>
        <taxon>Uliginosibacterium</taxon>
    </lineage>
</organism>
<gene>
    <name evidence="5" type="ORF">ABVT11_16605</name>
</gene>
<proteinExistence type="inferred from homology"/>
<evidence type="ECO:0000256" key="2">
    <source>
        <dbReference type="ARBA" id="ARBA00022679"/>
    </source>
</evidence>
<dbReference type="PANTHER" id="PTHR12215:SF10">
    <property type="entry name" value="L-AMINOADIPATE-SEMIALDEHYDE DEHYDROGENASE-PHOSPHOPANTETHEINYL TRANSFERASE"/>
    <property type="match status" value="1"/>
</dbReference>
<sequence>MTSAHHAPSFDAAGLCPGLYEVSLPDGVPPGTRVWRLDLARASGWREQALALLDAGERQRNARFIHQADADRHALSHAALRCLLGAWLETPAGGLRLSIGAGGKPFLAEAAAAHFNLSHAGGHALIGLSSNHAIGIDLEVIDPNRPIGSLASMLMSSEERACCGTPCSPEAFYRIWTAREAVFKAWGSGLRDDLASWTMLPLQGDAELGVSGPGPMPGPTRLWELSVPAGHAAALALLTLPG</sequence>
<evidence type="ECO:0000256" key="1">
    <source>
        <dbReference type="ARBA" id="ARBA00010990"/>
    </source>
</evidence>
<dbReference type="Gene3D" id="3.90.470.20">
    <property type="entry name" value="4'-phosphopantetheinyl transferase domain"/>
    <property type="match status" value="1"/>
</dbReference>
<dbReference type="InterPro" id="IPR055066">
    <property type="entry name" value="AASDHPPT_N"/>
</dbReference>
<protein>
    <submittedName>
        <fullName evidence="5">4'-phosphopantetheinyl transferase superfamily protein</fullName>
    </submittedName>
</protein>
<accession>A0ABV2CU59</accession>
<comment type="similarity">
    <text evidence="1">Belongs to the P-Pant transferase superfamily. Gsp/Sfp/HetI/AcpT family.</text>
</comment>
<evidence type="ECO:0000313" key="5">
    <source>
        <dbReference type="EMBL" id="MET1491461.1"/>
    </source>
</evidence>
<reference evidence="5 6" key="1">
    <citation type="submission" date="2024-07" db="EMBL/GenBank/DDBJ databases">
        <title>Uliginosibacterium paludis KCTC:42655.</title>
        <authorList>
            <person name="Kim M.K."/>
        </authorList>
    </citation>
    <scope>NUCLEOTIDE SEQUENCE [LARGE SCALE GENOMIC DNA]</scope>
    <source>
        <strain evidence="5 6">KCTC 42655</strain>
    </source>
</reference>
<evidence type="ECO:0000259" key="4">
    <source>
        <dbReference type="Pfam" id="PF22624"/>
    </source>
</evidence>
<dbReference type="Pfam" id="PF01648">
    <property type="entry name" value="ACPS"/>
    <property type="match status" value="1"/>
</dbReference>
<dbReference type="GO" id="GO:0016740">
    <property type="term" value="F:transferase activity"/>
    <property type="evidence" value="ECO:0007669"/>
    <property type="project" value="UniProtKB-KW"/>
</dbReference>
<dbReference type="Pfam" id="PF22624">
    <property type="entry name" value="AASDHPPT_N"/>
    <property type="match status" value="1"/>
</dbReference>
<dbReference type="InterPro" id="IPR008278">
    <property type="entry name" value="4-PPantetheinyl_Trfase_dom"/>
</dbReference>
<evidence type="ECO:0000259" key="3">
    <source>
        <dbReference type="Pfam" id="PF01648"/>
    </source>
</evidence>
<dbReference type="Proteomes" id="UP001548590">
    <property type="component" value="Unassembled WGS sequence"/>
</dbReference>
<dbReference type="PANTHER" id="PTHR12215">
    <property type="entry name" value="PHOSPHOPANTETHEINE TRANSFERASE"/>
    <property type="match status" value="1"/>
</dbReference>
<name>A0ABV2CU59_9RHOO</name>
<dbReference type="RefSeq" id="WP_345927463.1">
    <property type="nucleotide sequence ID" value="NZ_JBDIVF010000004.1"/>
</dbReference>
<keyword evidence="2 5" id="KW-0808">Transferase</keyword>
<feature type="domain" description="4'-phosphopantetheinyl transferase" evidence="3">
    <location>
        <begin position="133"/>
        <end position="202"/>
    </location>
</feature>